<name>A0A8J6P8Z7_9GAMM</name>
<dbReference type="InterPro" id="IPR007848">
    <property type="entry name" value="Small_mtfrase_dom"/>
</dbReference>
<dbReference type="CDD" id="cd02440">
    <property type="entry name" value="AdoMet_MTases"/>
    <property type="match status" value="1"/>
</dbReference>
<dbReference type="PANTHER" id="PTHR47816">
    <property type="entry name" value="RIBOSOMAL RNA SMALL SUBUNIT METHYLTRANSFERASE C"/>
    <property type="match status" value="1"/>
</dbReference>
<evidence type="ECO:0000256" key="1">
    <source>
        <dbReference type="ARBA" id="ARBA00022603"/>
    </source>
</evidence>
<keyword evidence="2" id="KW-0808">Transferase</keyword>
<proteinExistence type="predicted"/>
<protein>
    <submittedName>
        <fullName evidence="5">Class I SAM-dependent methyltransferase</fullName>
    </submittedName>
</protein>
<dbReference type="EMBL" id="JACNFK010000014">
    <property type="protein sequence ID" value="MBC8518977.1"/>
    <property type="molecule type" value="Genomic_DNA"/>
</dbReference>
<organism evidence="5 6">
    <name type="scientific">Candidatus Thiopontia autotrophica</name>
    <dbReference type="NCBI Taxonomy" id="2841688"/>
    <lineage>
        <taxon>Bacteria</taxon>
        <taxon>Pseudomonadati</taxon>
        <taxon>Pseudomonadota</taxon>
        <taxon>Gammaproteobacteria</taxon>
        <taxon>Candidatus Thiopontia</taxon>
    </lineage>
</organism>
<accession>A0A8J6P8Z7</accession>
<dbReference type="GO" id="GO:0008757">
    <property type="term" value="F:S-adenosylmethionine-dependent methyltransferase activity"/>
    <property type="evidence" value="ECO:0007669"/>
    <property type="project" value="InterPro"/>
</dbReference>
<dbReference type="Gene3D" id="3.40.50.150">
    <property type="entry name" value="Vaccinia Virus protein VP39"/>
    <property type="match status" value="1"/>
</dbReference>
<comment type="caution">
    <text evidence="5">The sequence shown here is derived from an EMBL/GenBank/DDBJ whole genome shotgun (WGS) entry which is preliminary data.</text>
</comment>
<keyword evidence="1 5" id="KW-0489">Methyltransferase</keyword>
<evidence type="ECO:0000256" key="3">
    <source>
        <dbReference type="ARBA" id="ARBA00022691"/>
    </source>
</evidence>
<evidence type="ECO:0000259" key="4">
    <source>
        <dbReference type="Pfam" id="PF05175"/>
    </source>
</evidence>
<evidence type="ECO:0000313" key="5">
    <source>
        <dbReference type="EMBL" id="MBC8518977.1"/>
    </source>
</evidence>
<dbReference type="GO" id="GO:0032259">
    <property type="term" value="P:methylation"/>
    <property type="evidence" value="ECO:0007669"/>
    <property type="project" value="UniProtKB-KW"/>
</dbReference>
<dbReference type="InterPro" id="IPR046977">
    <property type="entry name" value="RsmC/RlmG"/>
</dbReference>
<dbReference type="AlphaFoldDB" id="A0A8J6P8Z7"/>
<dbReference type="Pfam" id="PF05175">
    <property type="entry name" value="MTS"/>
    <property type="match status" value="1"/>
</dbReference>
<feature type="domain" description="Methyltransferase small" evidence="4">
    <location>
        <begin position="30"/>
        <end position="196"/>
    </location>
</feature>
<dbReference type="Proteomes" id="UP000654401">
    <property type="component" value="Unassembled WGS sequence"/>
</dbReference>
<dbReference type="PANTHER" id="PTHR47816:SF4">
    <property type="entry name" value="RIBOSOMAL RNA SMALL SUBUNIT METHYLTRANSFERASE C"/>
    <property type="match status" value="1"/>
</dbReference>
<evidence type="ECO:0000256" key="2">
    <source>
        <dbReference type="ARBA" id="ARBA00022679"/>
    </source>
</evidence>
<dbReference type="InterPro" id="IPR029063">
    <property type="entry name" value="SAM-dependent_MTases_sf"/>
</dbReference>
<dbReference type="SUPFAM" id="SSF53335">
    <property type="entry name" value="S-adenosyl-L-methionine-dependent methyltransferases"/>
    <property type="match status" value="1"/>
</dbReference>
<evidence type="ECO:0000313" key="6">
    <source>
        <dbReference type="Proteomes" id="UP000654401"/>
    </source>
</evidence>
<sequence>MSIDREKDCALLNELKQDLVFQDNLLGTQLTFNTTWGIFSPRGIDDGTHLLLKYLEVEADETIIDIGCGYGPLGLALGGQAPDGEVHMVDRDYVAVEYANKNAKINRMSHCRAYTSNGFSEVPESMRFDTVVSNVPAKVGREMLTILLCDARSRMNPGGQIVVVTINGLRDFIKRNFKEVFGNYKKLKQGKAYTVARAIME</sequence>
<reference evidence="5 6" key="1">
    <citation type="submission" date="2020-08" db="EMBL/GenBank/DDBJ databases">
        <title>Bridging the membrane lipid divide: bacteria of the FCB group superphylum have the potential to synthesize archaeal ether lipids.</title>
        <authorList>
            <person name="Villanueva L."/>
            <person name="Von Meijenfeldt F.A.B."/>
            <person name="Westbye A.B."/>
            <person name="Yadav S."/>
            <person name="Hopmans E.C."/>
            <person name="Dutilh B.E."/>
            <person name="Sinninghe Damste J.S."/>
        </authorList>
    </citation>
    <scope>NUCLEOTIDE SEQUENCE [LARGE SCALE GENOMIC DNA]</scope>
    <source>
        <strain evidence="5">NIOZ-UU100</strain>
    </source>
</reference>
<gene>
    <name evidence="5" type="ORF">H8D24_01025</name>
</gene>
<keyword evidence="3" id="KW-0949">S-adenosyl-L-methionine</keyword>